<dbReference type="GO" id="GO:0005829">
    <property type="term" value="C:cytosol"/>
    <property type="evidence" value="ECO:0007669"/>
    <property type="project" value="TreeGrafter"/>
</dbReference>
<feature type="non-terminal residue" evidence="9">
    <location>
        <position position="712"/>
    </location>
</feature>
<evidence type="ECO:0000259" key="7">
    <source>
        <dbReference type="SMART" id="SM00888"/>
    </source>
</evidence>
<keyword evidence="3 5" id="KW-0648">Protein biosynthesis</keyword>
<dbReference type="Pfam" id="PF00736">
    <property type="entry name" value="EF1_GNE"/>
    <property type="match status" value="1"/>
</dbReference>
<dbReference type="FunFam" id="3.30.70.60:FF:000001">
    <property type="entry name" value="Elongation factor 1-beta 1 like"/>
    <property type="match status" value="1"/>
</dbReference>
<dbReference type="Pfam" id="PF10587">
    <property type="entry name" value="EF-1_beta_acid"/>
    <property type="match status" value="1"/>
</dbReference>
<reference evidence="9 10" key="1">
    <citation type="submission" date="2019-09" db="EMBL/GenBank/DDBJ databases">
        <title>Bird 10,000 Genomes (B10K) Project - Family phase.</title>
        <authorList>
            <person name="Zhang G."/>
        </authorList>
    </citation>
    <scope>NUCLEOTIDE SEQUENCE [LARGE SCALE GENOMIC DNA]</scope>
    <source>
        <strain evidence="9">B10K-DU-008-63</strain>
    </source>
</reference>
<dbReference type="SUPFAM" id="SSF54984">
    <property type="entry name" value="eEF-1beta-like"/>
    <property type="match status" value="1"/>
</dbReference>
<feature type="compositionally biased region" description="Basic residues" evidence="6">
    <location>
        <begin position="68"/>
        <end position="82"/>
    </location>
</feature>
<dbReference type="Proteomes" id="UP000591073">
    <property type="component" value="Unassembled WGS sequence"/>
</dbReference>
<evidence type="ECO:0000256" key="5">
    <source>
        <dbReference type="RuleBase" id="RU003791"/>
    </source>
</evidence>
<gene>
    <name evidence="9" type="primary">Eef1d</name>
    <name evidence="9" type="ORF">GLABRA_R08051</name>
</gene>
<dbReference type="InterPro" id="IPR036219">
    <property type="entry name" value="eEF-1beta-like_sf"/>
</dbReference>
<feature type="region of interest" description="Disordered" evidence="6">
    <location>
        <begin position="55"/>
        <end position="90"/>
    </location>
</feature>
<proteinExistence type="inferred from homology"/>
<sequence>MRTRKPPCPVEKVWVDKHKYDEAERLHYEREAMLAAAAPEECQEVEAVNGVCNDDSVESEFKGDLKRARNGKKQRKRKRSPKPKNAPSKLDSVLSGLLADCVWFDKPFYDHAENVYRRKLADCQNQEAPETALTAEQSPLVARSKAVQDIPKQRMLSAALPCSHGSLSACHHVVQGVWVNKLDFDKAEEVFIEKSQFFVPPNVLTIPSGWSDAGNVGLRTPDEGYVTALPTPATPGLAPDVVADSAASLVTSLPGSLHQTVNGKPQISSLQALMSEVWLEKPLYDDAEKSFYENMFDGHPSGKVRQQQRSCPEVLRNHHEDRKSHNAGKQTSLKPVEMATNSLLPRDAEQPPPTCFFLHEDSETVWLHKPTYDSAESRYYAAEALKMSRKGKRTGRQESAVIKPSQPPACASSVPAPEMKKMAVDYFLHEKIWFEKYKYDDAERRYYEQMNGPVSSSSHQQENGASTILRDIARARENIQKSLAGSSSTTSPGPAGDQNELLSRISHLEVENQNLRSVVADLQMAIFKLESRLNALEKSSTSHQPSPVPPTQKVEPFSVPSKKVELPSASPAKKVEPAAAEEDDDDDIDLFGSDDEEEDQEAAKVREERLRQYAEKKAKKPGLIAKSSILLDVKPWDDETDMAKMEECVRSIHMDGLVWGASKLVPVGYGIKKLQIQCVVEDEKVGTDILEEEITKFEDYVQSVDIAAFNKI</sequence>
<feature type="non-terminal residue" evidence="9">
    <location>
        <position position="1"/>
    </location>
</feature>
<evidence type="ECO:0000313" key="10">
    <source>
        <dbReference type="Proteomes" id="UP000591073"/>
    </source>
</evidence>
<feature type="region of interest" description="Disordered" evidence="6">
    <location>
        <begin position="537"/>
        <end position="604"/>
    </location>
</feature>
<dbReference type="InterPro" id="IPR049720">
    <property type="entry name" value="EF1B_bsu/dsu"/>
</dbReference>
<keyword evidence="2 5" id="KW-0251">Elongation factor</keyword>
<keyword evidence="10" id="KW-1185">Reference proteome</keyword>
<dbReference type="InterPro" id="IPR001326">
    <property type="entry name" value="Transl_elong_EF1B_B/D_CS"/>
</dbReference>
<dbReference type="CDD" id="cd00292">
    <property type="entry name" value="EF1B"/>
    <property type="match status" value="1"/>
</dbReference>
<evidence type="ECO:0000256" key="1">
    <source>
        <dbReference type="ARBA" id="ARBA00007411"/>
    </source>
</evidence>
<protein>
    <recommendedName>
        <fullName evidence="4">Elongation factor 1-delta</fullName>
    </recommendedName>
</protein>
<comment type="similarity">
    <text evidence="1 5">Belongs to the EF-1-beta/EF-1-delta family.</text>
</comment>
<feature type="domain" description="Translation elongation factor EF1B beta/delta subunit guanine nucleotide exchange" evidence="7">
    <location>
        <begin position="626"/>
        <end position="712"/>
    </location>
</feature>
<dbReference type="InterPro" id="IPR018940">
    <property type="entry name" value="EF-1_beta_acid_region_euk"/>
</dbReference>
<dbReference type="GO" id="GO:0003746">
    <property type="term" value="F:translation elongation factor activity"/>
    <property type="evidence" value="ECO:0007669"/>
    <property type="project" value="UniProtKB-KW"/>
</dbReference>
<dbReference type="Gene3D" id="3.30.70.60">
    <property type="match status" value="1"/>
</dbReference>
<dbReference type="PANTHER" id="PTHR11595">
    <property type="entry name" value="EF-HAND AND COILED-COIL DOMAIN-CONTAINING FAMILY MEMBER"/>
    <property type="match status" value="1"/>
</dbReference>
<dbReference type="PROSITE" id="PS00824">
    <property type="entry name" value="EF1BD_1"/>
    <property type="match status" value="1"/>
</dbReference>
<dbReference type="AlphaFoldDB" id="A0A7L0RRK4"/>
<dbReference type="GO" id="GO:0005853">
    <property type="term" value="C:eukaryotic translation elongation factor 1 complex"/>
    <property type="evidence" value="ECO:0007669"/>
    <property type="project" value="InterPro"/>
</dbReference>
<dbReference type="SMART" id="SM01182">
    <property type="entry name" value="EF-1_beta_acid"/>
    <property type="match status" value="1"/>
</dbReference>
<dbReference type="SMART" id="SM00888">
    <property type="entry name" value="EF1_GNE"/>
    <property type="match status" value="1"/>
</dbReference>
<dbReference type="EMBL" id="VXAP01000198">
    <property type="protein sequence ID" value="NXL33195.1"/>
    <property type="molecule type" value="Genomic_DNA"/>
</dbReference>
<comment type="caution">
    <text evidence="9">The sequence shown here is derived from an EMBL/GenBank/DDBJ whole genome shotgun (WGS) entry which is preliminary data.</text>
</comment>
<name>A0A7L0RRK4_GLABR</name>
<organism evidence="9 10">
    <name type="scientific">Glaucidium brasilianum</name>
    <name type="common">Ferruginous pygmy-owl</name>
    <dbReference type="NCBI Taxonomy" id="78217"/>
    <lineage>
        <taxon>Eukaryota</taxon>
        <taxon>Metazoa</taxon>
        <taxon>Chordata</taxon>
        <taxon>Craniata</taxon>
        <taxon>Vertebrata</taxon>
        <taxon>Euteleostomi</taxon>
        <taxon>Archelosauria</taxon>
        <taxon>Archosauria</taxon>
        <taxon>Dinosauria</taxon>
        <taxon>Saurischia</taxon>
        <taxon>Theropoda</taxon>
        <taxon>Coelurosauria</taxon>
        <taxon>Aves</taxon>
        <taxon>Neognathae</taxon>
        <taxon>Neoaves</taxon>
        <taxon>Telluraves</taxon>
        <taxon>Strigiformes</taxon>
        <taxon>Strigidae</taxon>
        <taxon>Glaucidium</taxon>
    </lineage>
</organism>
<dbReference type="PANTHER" id="PTHR11595:SF26">
    <property type="entry name" value="ELONGATION FACTOR 1-DELTA"/>
    <property type="match status" value="1"/>
</dbReference>
<dbReference type="InterPro" id="IPR014038">
    <property type="entry name" value="EF1B_bsu/dsu_GNE"/>
</dbReference>
<dbReference type="OrthoDB" id="331763at2759"/>
<feature type="compositionally biased region" description="Acidic residues" evidence="6">
    <location>
        <begin position="579"/>
        <end position="600"/>
    </location>
</feature>
<evidence type="ECO:0000313" key="9">
    <source>
        <dbReference type="EMBL" id="NXL33195.1"/>
    </source>
</evidence>
<evidence type="ECO:0000256" key="6">
    <source>
        <dbReference type="SAM" id="MobiDB-lite"/>
    </source>
</evidence>
<evidence type="ECO:0000256" key="3">
    <source>
        <dbReference type="ARBA" id="ARBA00022917"/>
    </source>
</evidence>
<feature type="region of interest" description="Disordered" evidence="6">
    <location>
        <begin position="390"/>
        <end position="414"/>
    </location>
</feature>
<evidence type="ECO:0000256" key="4">
    <source>
        <dbReference type="ARBA" id="ARBA00039378"/>
    </source>
</evidence>
<accession>A0A7L0RRK4</accession>
<evidence type="ECO:0000256" key="2">
    <source>
        <dbReference type="ARBA" id="ARBA00022768"/>
    </source>
</evidence>
<dbReference type="GO" id="GO:0005085">
    <property type="term" value="F:guanyl-nucleotide exchange factor activity"/>
    <property type="evidence" value="ECO:0007669"/>
    <property type="project" value="TreeGrafter"/>
</dbReference>
<feature type="domain" description="Elongation factor 1 beta central acidic region eukaryote" evidence="8">
    <location>
        <begin position="590"/>
        <end position="617"/>
    </location>
</feature>
<dbReference type="PROSITE" id="PS00825">
    <property type="entry name" value="EF1BD_2"/>
    <property type="match status" value="1"/>
</dbReference>
<evidence type="ECO:0000259" key="8">
    <source>
        <dbReference type="SMART" id="SM01182"/>
    </source>
</evidence>
<dbReference type="InterPro" id="IPR014717">
    <property type="entry name" value="Transl_elong_EF1B/ribsomal_bS6"/>
</dbReference>